<evidence type="ECO:0008006" key="3">
    <source>
        <dbReference type="Google" id="ProtNLM"/>
    </source>
</evidence>
<proteinExistence type="predicted"/>
<sequence length="357" mass="41163">MEGHAAMAGISFPCLTHLAFRSNMRAIDHIVNIPFQQYLHPSVTHHYFEWAPLRWDPLSLLPSACPGLKHLHIEYEMGDLAMYPTPRPRSEDYIMRLVGNLKQLVSFALGREQSTIIDGRWVRWLRATWSEMDMQSPQSPLLSPIFTHMEVAKFYVMNLSFPIDNSKIFDSLGALTSLQKLIVVFDCCKIYIDDEDLQSLRGLKQLRHLEIGHADDLMETFEVTGDGVISLVTALPNLEVFHLQNTAEISARFLVAQGRSCPRFRDFYIPVKSQIYLTPLERVQEPLLPNCIHLCIDWPGTRSLLDQRRDQSVYRKHAPRHDPRWPSEGNYYHGVKALLSGMSEHKALRSQMRSLKR</sequence>
<dbReference type="Proteomes" id="UP000799421">
    <property type="component" value="Unassembled WGS sequence"/>
</dbReference>
<keyword evidence="2" id="KW-1185">Reference proteome</keyword>
<organism evidence="1 2">
    <name type="scientific">Piedraia hortae CBS 480.64</name>
    <dbReference type="NCBI Taxonomy" id="1314780"/>
    <lineage>
        <taxon>Eukaryota</taxon>
        <taxon>Fungi</taxon>
        <taxon>Dikarya</taxon>
        <taxon>Ascomycota</taxon>
        <taxon>Pezizomycotina</taxon>
        <taxon>Dothideomycetes</taxon>
        <taxon>Dothideomycetidae</taxon>
        <taxon>Capnodiales</taxon>
        <taxon>Piedraiaceae</taxon>
        <taxon>Piedraia</taxon>
    </lineage>
</organism>
<dbReference type="InterPro" id="IPR032675">
    <property type="entry name" value="LRR_dom_sf"/>
</dbReference>
<evidence type="ECO:0000313" key="1">
    <source>
        <dbReference type="EMBL" id="KAF2858920.1"/>
    </source>
</evidence>
<evidence type="ECO:0000313" key="2">
    <source>
        <dbReference type="Proteomes" id="UP000799421"/>
    </source>
</evidence>
<name>A0A6A7BUN2_9PEZI</name>
<accession>A0A6A7BUN2</accession>
<reference evidence="1" key="1">
    <citation type="journal article" date="2020" name="Stud. Mycol.">
        <title>101 Dothideomycetes genomes: a test case for predicting lifestyles and emergence of pathogens.</title>
        <authorList>
            <person name="Haridas S."/>
            <person name="Albert R."/>
            <person name="Binder M."/>
            <person name="Bloem J."/>
            <person name="Labutti K."/>
            <person name="Salamov A."/>
            <person name="Andreopoulos B."/>
            <person name="Baker S."/>
            <person name="Barry K."/>
            <person name="Bills G."/>
            <person name="Bluhm B."/>
            <person name="Cannon C."/>
            <person name="Castanera R."/>
            <person name="Culley D."/>
            <person name="Daum C."/>
            <person name="Ezra D."/>
            <person name="Gonzalez J."/>
            <person name="Henrissat B."/>
            <person name="Kuo A."/>
            <person name="Liang C."/>
            <person name="Lipzen A."/>
            <person name="Lutzoni F."/>
            <person name="Magnuson J."/>
            <person name="Mondo S."/>
            <person name="Nolan M."/>
            <person name="Ohm R."/>
            <person name="Pangilinan J."/>
            <person name="Park H.-J."/>
            <person name="Ramirez L."/>
            <person name="Alfaro M."/>
            <person name="Sun H."/>
            <person name="Tritt A."/>
            <person name="Yoshinaga Y."/>
            <person name="Zwiers L.-H."/>
            <person name="Turgeon B."/>
            <person name="Goodwin S."/>
            <person name="Spatafora J."/>
            <person name="Crous P."/>
            <person name="Grigoriev I."/>
        </authorList>
    </citation>
    <scope>NUCLEOTIDE SEQUENCE</scope>
    <source>
        <strain evidence="1">CBS 480.64</strain>
    </source>
</reference>
<dbReference type="EMBL" id="MU006000">
    <property type="protein sequence ID" value="KAF2858920.1"/>
    <property type="molecule type" value="Genomic_DNA"/>
</dbReference>
<dbReference type="AlphaFoldDB" id="A0A6A7BUN2"/>
<dbReference type="SUPFAM" id="SSF52047">
    <property type="entry name" value="RNI-like"/>
    <property type="match status" value="1"/>
</dbReference>
<protein>
    <recommendedName>
        <fullName evidence="3">F-box domain-containing protein</fullName>
    </recommendedName>
</protein>
<dbReference type="Gene3D" id="3.80.10.10">
    <property type="entry name" value="Ribonuclease Inhibitor"/>
    <property type="match status" value="1"/>
</dbReference>
<gene>
    <name evidence="1" type="ORF">K470DRAFT_265649</name>
</gene>